<dbReference type="GO" id="GO:0003677">
    <property type="term" value="F:DNA binding"/>
    <property type="evidence" value="ECO:0007669"/>
    <property type="project" value="InterPro"/>
</dbReference>
<dbReference type="Proteomes" id="UP000067626">
    <property type="component" value="Chromosome"/>
</dbReference>
<dbReference type="SUPFAM" id="SSF47781">
    <property type="entry name" value="RuvA domain 2-like"/>
    <property type="match status" value="1"/>
</dbReference>
<reference evidence="2 3" key="1">
    <citation type="submission" date="2015-07" db="EMBL/GenBank/DDBJ databases">
        <title>Genome analysis of myxobacterium Chondromyces crocatus Cm c5 reveals a high potential for natural compound synthesis and the genetic basis for the loss of fruiting body formation.</title>
        <authorList>
            <person name="Zaburannyi N."/>
            <person name="Bunk B."/>
            <person name="Maier J."/>
            <person name="Overmann J."/>
            <person name="Mueller R."/>
        </authorList>
    </citation>
    <scope>NUCLEOTIDE SEQUENCE [LARGE SCALE GENOMIC DNA]</scope>
    <source>
        <strain evidence="2 3">Cm c5</strain>
    </source>
</reference>
<organism evidence="2 3">
    <name type="scientific">Chondromyces crocatus</name>
    <dbReference type="NCBI Taxonomy" id="52"/>
    <lineage>
        <taxon>Bacteria</taxon>
        <taxon>Pseudomonadati</taxon>
        <taxon>Myxococcota</taxon>
        <taxon>Polyangia</taxon>
        <taxon>Polyangiales</taxon>
        <taxon>Polyangiaceae</taxon>
        <taxon>Chondromyces</taxon>
    </lineage>
</organism>
<gene>
    <name evidence="2" type="ORF">CMC5_004180</name>
</gene>
<feature type="domain" description="Helix-hairpin-helix DNA-binding motif class 1" evidence="1">
    <location>
        <begin position="60"/>
        <end position="79"/>
    </location>
</feature>
<keyword evidence="3" id="KW-1185">Reference proteome</keyword>
<dbReference type="KEGG" id="ccro:CMC5_004180"/>
<dbReference type="PANTHER" id="PTHR21180">
    <property type="entry name" value="ENDONUCLEASE/EXONUCLEASE/PHOSPHATASE FAMILY DOMAIN-CONTAINING PROTEIN 1"/>
    <property type="match status" value="1"/>
</dbReference>
<dbReference type="InterPro" id="IPR003583">
    <property type="entry name" value="Hlx-hairpin-Hlx_DNA-bd_motif"/>
</dbReference>
<dbReference type="AlphaFoldDB" id="A0A0K1E626"/>
<dbReference type="InterPro" id="IPR004509">
    <property type="entry name" value="Competence_ComEA_HhH"/>
</dbReference>
<dbReference type="GO" id="GO:0015628">
    <property type="term" value="P:protein secretion by the type II secretion system"/>
    <property type="evidence" value="ECO:0007669"/>
    <property type="project" value="TreeGrafter"/>
</dbReference>
<dbReference type="NCBIfam" id="TIGR00426">
    <property type="entry name" value="competence protein ComEA helix-hairpin-helix repeat region"/>
    <property type="match status" value="1"/>
</dbReference>
<evidence type="ECO:0000313" key="2">
    <source>
        <dbReference type="EMBL" id="AKT36304.1"/>
    </source>
</evidence>
<dbReference type="GO" id="GO:0006281">
    <property type="term" value="P:DNA repair"/>
    <property type="evidence" value="ECO:0007669"/>
    <property type="project" value="InterPro"/>
</dbReference>
<evidence type="ECO:0000259" key="1">
    <source>
        <dbReference type="SMART" id="SM00278"/>
    </source>
</evidence>
<dbReference type="InterPro" id="IPR051675">
    <property type="entry name" value="Endo/Exo/Phosphatase_dom_1"/>
</dbReference>
<protein>
    <recommendedName>
        <fullName evidence="1">Helix-hairpin-helix DNA-binding motif class 1 domain-containing protein</fullName>
    </recommendedName>
</protein>
<dbReference type="Gene3D" id="1.10.150.320">
    <property type="entry name" value="Photosystem II 12 kDa extrinsic protein"/>
    <property type="match status" value="1"/>
</dbReference>
<sequence>MLDGGIADAEVPATAVLPDGRVVLNLASAEDLRRLPGIGPTKAAGILALRMKLKRFRKIEDLRRVKGIGRRSLERLRPLCVVDPP</sequence>
<proteinExistence type="predicted"/>
<dbReference type="GO" id="GO:0015627">
    <property type="term" value="C:type II protein secretion system complex"/>
    <property type="evidence" value="ECO:0007669"/>
    <property type="project" value="TreeGrafter"/>
</dbReference>
<name>A0A0K1E626_CHOCO</name>
<feature type="domain" description="Helix-hairpin-helix DNA-binding motif class 1" evidence="1">
    <location>
        <begin position="30"/>
        <end position="49"/>
    </location>
</feature>
<dbReference type="Pfam" id="PF12836">
    <property type="entry name" value="HHH_3"/>
    <property type="match status" value="1"/>
</dbReference>
<dbReference type="PANTHER" id="PTHR21180:SF32">
    <property type="entry name" value="ENDONUCLEASE_EXONUCLEASE_PHOSPHATASE FAMILY DOMAIN-CONTAINING PROTEIN 1"/>
    <property type="match status" value="1"/>
</dbReference>
<dbReference type="STRING" id="52.CMC5_004180"/>
<dbReference type="EMBL" id="CP012159">
    <property type="protein sequence ID" value="AKT36304.1"/>
    <property type="molecule type" value="Genomic_DNA"/>
</dbReference>
<dbReference type="SMART" id="SM00278">
    <property type="entry name" value="HhH1"/>
    <property type="match status" value="2"/>
</dbReference>
<evidence type="ECO:0000313" key="3">
    <source>
        <dbReference type="Proteomes" id="UP000067626"/>
    </source>
</evidence>
<accession>A0A0K1E626</accession>
<dbReference type="InterPro" id="IPR010994">
    <property type="entry name" value="RuvA_2-like"/>
</dbReference>